<dbReference type="InterPro" id="IPR001753">
    <property type="entry name" value="Enoyl-CoA_hydra/iso"/>
</dbReference>
<name>A0A0J6YQD6_9MYCO</name>
<dbReference type="PATRIC" id="fig|1807.14.peg.3368"/>
<dbReference type="InterPro" id="IPR014748">
    <property type="entry name" value="Enoyl-CoA_hydra_C"/>
</dbReference>
<dbReference type="PANTHER" id="PTHR43684">
    <property type="match status" value="1"/>
</dbReference>
<dbReference type="InterPro" id="IPR029045">
    <property type="entry name" value="ClpP/crotonase-like_dom_sf"/>
</dbReference>
<comment type="caution">
    <text evidence="2">The sequence shown here is derived from an EMBL/GenBank/DDBJ whole genome shotgun (WGS) entry which is preliminary data.</text>
</comment>
<sequence length="299" mass="31805">MSVGSLTDVDYETLQCTVDADGVALLTLSRPEQLNAFSVTMARELEQFFAVDAYDEAIRAVVVTGAGRAFCAGMDLSADGNVFGLDESLAPTPEQMRAEYASEPLHSGIRDTGGRVTLAIHALPKPVIAAINGAAVGIGATMTLAMDIRLASENARIGFVFGRLGIVPEACSSWFLPRLVGIQQALDWVYSAEILTAEDALRGRLLRSVHPADSLVADAVALARSYVSGRSPMALALAKQLLYRNGAAETPLQAHLSDSLAMFYTSIGDGKEGVAAFREKRPPNFTGSATELPRIFPED</sequence>
<dbReference type="Pfam" id="PF00378">
    <property type="entry name" value="ECH_1"/>
    <property type="match status" value="1"/>
</dbReference>
<accession>A0A0J6YQD6</accession>
<dbReference type="CDD" id="cd06558">
    <property type="entry name" value="crotonase-like"/>
    <property type="match status" value="1"/>
</dbReference>
<dbReference type="Gene3D" id="1.10.12.10">
    <property type="entry name" value="Lyase 2-enoyl-coa Hydratase, Chain A, domain 2"/>
    <property type="match status" value="1"/>
</dbReference>
<dbReference type="AlphaFoldDB" id="A0A0J6YQD6"/>
<protein>
    <submittedName>
        <fullName evidence="2">2,3-dehydroadipyl-CoA hydratase</fullName>
        <ecNumber evidence="2">4.2.1.17</ecNumber>
    </submittedName>
</protein>
<dbReference type="GO" id="GO:0004300">
    <property type="term" value="F:enoyl-CoA hydratase activity"/>
    <property type="evidence" value="ECO:0007669"/>
    <property type="project" value="UniProtKB-EC"/>
</dbReference>
<dbReference type="EMBL" id="JYNU01000019">
    <property type="protein sequence ID" value="KMO74816.1"/>
    <property type="molecule type" value="Genomic_DNA"/>
</dbReference>
<keyword evidence="2" id="KW-0456">Lyase</keyword>
<comment type="similarity">
    <text evidence="1">Belongs to the enoyl-CoA hydratase/isomerase family.</text>
</comment>
<reference evidence="2 3" key="1">
    <citation type="journal article" date="2015" name="Genome Biol. Evol.">
        <title>Characterization of Three Mycobacterium spp. with Potential Use in Bioremediation by Genome Sequencing and Comparative Genomics.</title>
        <authorList>
            <person name="Das S."/>
            <person name="Pettersson B.M."/>
            <person name="Behra P.R."/>
            <person name="Ramesh M."/>
            <person name="Dasgupta S."/>
            <person name="Bhattacharya A."/>
            <person name="Kirsebom L.A."/>
        </authorList>
    </citation>
    <scope>NUCLEOTIDE SEQUENCE [LARGE SCALE GENOMIC DNA]</scope>
    <source>
        <strain evidence="2 3">DSM 44075</strain>
    </source>
</reference>
<dbReference type="RefSeq" id="WP_236694286.1">
    <property type="nucleotide sequence ID" value="NZ_JYNU01000019.1"/>
</dbReference>
<dbReference type="SUPFAM" id="SSF52096">
    <property type="entry name" value="ClpP/crotonase"/>
    <property type="match status" value="1"/>
</dbReference>
<evidence type="ECO:0000313" key="3">
    <source>
        <dbReference type="Proteomes" id="UP000036313"/>
    </source>
</evidence>
<dbReference type="Gene3D" id="3.90.226.10">
    <property type="entry name" value="2-enoyl-CoA Hydratase, Chain A, domain 1"/>
    <property type="match status" value="1"/>
</dbReference>
<organism evidence="2 3">
    <name type="scientific">Mycolicibacterium obuense</name>
    <dbReference type="NCBI Taxonomy" id="1807"/>
    <lineage>
        <taxon>Bacteria</taxon>
        <taxon>Bacillati</taxon>
        <taxon>Actinomycetota</taxon>
        <taxon>Actinomycetes</taxon>
        <taxon>Mycobacteriales</taxon>
        <taxon>Mycobacteriaceae</taxon>
        <taxon>Mycolicibacterium</taxon>
    </lineage>
</organism>
<proteinExistence type="inferred from homology"/>
<dbReference type="InterPro" id="IPR051053">
    <property type="entry name" value="ECH/Chromodomain_protein"/>
</dbReference>
<evidence type="ECO:0000256" key="1">
    <source>
        <dbReference type="ARBA" id="ARBA00005254"/>
    </source>
</evidence>
<dbReference type="NCBIfam" id="NF006109">
    <property type="entry name" value="PRK08260.1"/>
    <property type="match status" value="1"/>
</dbReference>
<dbReference type="Proteomes" id="UP000036313">
    <property type="component" value="Unassembled WGS sequence"/>
</dbReference>
<dbReference type="EC" id="4.2.1.17" evidence="2"/>
<dbReference type="PANTHER" id="PTHR43684:SF4">
    <property type="entry name" value="ENOYL-COA HYDRATASE_ISOMERASE FAMILY PROTEIN (AFU_ORTHOLOGUE AFUA_1G01890)"/>
    <property type="match status" value="1"/>
</dbReference>
<evidence type="ECO:0000313" key="2">
    <source>
        <dbReference type="EMBL" id="KMO74816.1"/>
    </source>
</evidence>
<gene>
    <name evidence="2" type="primary">paaF</name>
    <name evidence="2" type="ORF">MOBUDSM44075_03346</name>
</gene>